<dbReference type="Proteomes" id="UP001500121">
    <property type="component" value="Unassembled WGS sequence"/>
</dbReference>
<sequence length="43" mass="4951">MFEYVAGEPRELNGQQYVQYSFDAKDSDDLQGQADPNEESEHL</sequence>
<protein>
    <submittedName>
        <fullName evidence="2">Uncharacterized protein</fullName>
    </submittedName>
</protein>
<proteinExistence type="predicted"/>
<reference evidence="3" key="1">
    <citation type="journal article" date="2019" name="Int. J. Syst. Evol. Microbiol.">
        <title>The Global Catalogue of Microorganisms (GCM) 10K type strain sequencing project: providing services to taxonomists for standard genome sequencing and annotation.</title>
        <authorList>
            <consortium name="The Broad Institute Genomics Platform"/>
            <consortium name="The Broad Institute Genome Sequencing Center for Infectious Disease"/>
            <person name="Wu L."/>
            <person name="Ma J."/>
        </authorList>
    </citation>
    <scope>NUCLEOTIDE SEQUENCE [LARGE SCALE GENOMIC DNA]</scope>
    <source>
        <strain evidence="3">JCM 19015</strain>
    </source>
</reference>
<evidence type="ECO:0000256" key="1">
    <source>
        <dbReference type="SAM" id="MobiDB-lite"/>
    </source>
</evidence>
<keyword evidence="3" id="KW-1185">Reference proteome</keyword>
<dbReference type="EMBL" id="BAABLP010000003">
    <property type="protein sequence ID" value="GAA4745745.1"/>
    <property type="molecule type" value="Genomic_DNA"/>
</dbReference>
<gene>
    <name evidence="2" type="ORF">GCM10025783_17010</name>
</gene>
<evidence type="ECO:0000313" key="2">
    <source>
        <dbReference type="EMBL" id="GAA4745745.1"/>
    </source>
</evidence>
<evidence type="ECO:0000313" key="3">
    <source>
        <dbReference type="Proteomes" id="UP001500121"/>
    </source>
</evidence>
<comment type="caution">
    <text evidence="2">The sequence shown here is derived from an EMBL/GenBank/DDBJ whole genome shotgun (WGS) entry which is preliminary data.</text>
</comment>
<name>A0ABP8Z3V0_9MICO</name>
<feature type="region of interest" description="Disordered" evidence="1">
    <location>
        <begin position="21"/>
        <end position="43"/>
    </location>
</feature>
<accession>A0ABP8Z3V0</accession>
<organism evidence="2 3">
    <name type="scientific">Amnibacterium soli</name>
    <dbReference type="NCBI Taxonomy" id="1282736"/>
    <lineage>
        <taxon>Bacteria</taxon>
        <taxon>Bacillati</taxon>
        <taxon>Actinomycetota</taxon>
        <taxon>Actinomycetes</taxon>
        <taxon>Micrococcales</taxon>
        <taxon>Microbacteriaceae</taxon>
        <taxon>Amnibacterium</taxon>
    </lineage>
</organism>